<dbReference type="AlphaFoldDB" id="A0AAD7M4H6"/>
<dbReference type="EMBL" id="JARAOO010000004">
    <property type="protein sequence ID" value="KAJ7969712.1"/>
    <property type="molecule type" value="Genomic_DNA"/>
</dbReference>
<protein>
    <submittedName>
        <fullName evidence="2">FHA domain-containing protein PS1</fullName>
    </submittedName>
</protein>
<evidence type="ECO:0000256" key="1">
    <source>
        <dbReference type="SAM" id="MobiDB-lite"/>
    </source>
</evidence>
<dbReference type="PANTHER" id="PTHR22593">
    <property type="entry name" value="TRANSMEMBRANE PROTEIN 18"/>
    <property type="match status" value="1"/>
</dbReference>
<proteinExistence type="predicted"/>
<reference evidence="2" key="1">
    <citation type="journal article" date="2023" name="Science">
        <title>Elucidation of the pathway for biosynthesis of saponin adjuvants from the soapbark tree.</title>
        <authorList>
            <person name="Reed J."/>
            <person name="Orme A."/>
            <person name="El-Demerdash A."/>
            <person name="Owen C."/>
            <person name="Martin L.B.B."/>
            <person name="Misra R.C."/>
            <person name="Kikuchi S."/>
            <person name="Rejzek M."/>
            <person name="Martin A.C."/>
            <person name="Harkess A."/>
            <person name="Leebens-Mack J."/>
            <person name="Louveau T."/>
            <person name="Stephenson M.J."/>
            <person name="Osbourn A."/>
        </authorList>
    </citation>
    <scope>NUCLEOTIDE SEQUENCE</scope>
    <source>
        <strain evidence="2">S10</strain>
    </source>
</reference>
<feature type="region of interest" description="Disordered" evidence="1">
    <location>
        <begin position="152"/>
        <end position="171"/>
    </location>
</feature>
<name>A0AAD7M4H6_QUISA</name>
<accession>A0AAD7M4H6</accession>
<gene>
    <name evidence="2" type="ORF">O6P43_008014</name>
</gene>
<dbReference type="Gene3D" id="3.40.50.1010">
    <property type="entry name" value="5'-nuclease"/>
    <property type="match status" value="1"/>
</dbReference>
<evidence type="ECO:0000313" key="3">
    <source>
        <dbReference type="Proteomes" id="UP001163823"/>
    </source>
</evidence>
<dbReference type="GO" id="GO:0031965">
    <property type="term" value="C:nuclear membrane"/>
    <property type="evidence" value="ECO:0007669"/>
    <property type="project" value="TreeGrafter"/>
</dbReference>
<feature type="compositionally biased region" description="Polar residues" evidence="1">
    <location>
        <begin position="161"/>
        <end position="171"/>
    </location>
</feature>
<dbReference type="Proteomes" id="UP001163823">
    <property type="component" value="Chromosome 4"/>
</dbReference>
<comment type="caution">
    <text evidence="2">The sequence shown here is derived from an EMBL/GenBank/DDBJ whole genome shotgun (WGS) entry which is preliminary data.</text>
</comment>
<dbReference type="PANTHER" id="PTHR22593:SF8">
    <property type="entry name" value="FHA DOMAIN-CONTAINING PROTEIN PS1"/>
    <property type="match status" value="1"/>
</dbReference>
<sequence length="171" mass="19291">MEIMQNENHCSIESEEIQSTGSLLEGIDSLILEDKLKLTVRKDIPPAPTMPENVISLFCERKDYKSPKDDPLDWENLRLLPGPLGALPVWTPLDPLTSESVPDRVIRELDCMNQRGSLCRRTTKASSVLEWIEECMVQTKWWIHVQSSVKDEKKLTAPTPMGTSTPHPAAV</sequence>
<keyword evidence="3" id="KW-1185">Reference proteome</keyword>
<organism evidence="2 3">
    <name type="scientific">Quillaja saponaria</name>
    <name type="common">Soap bark tree</name>
    <dbReference type="NCBI Taxonomy" id="32244"/>
    <lineage>
        <taxon>Eukaryota</taxon>
        <taxon>Viridiplantae</taxon>
        <taxon>Streptophyta</taxon>
        <taxon>Embryophyta</taxon>
        <taxon>Tracheophyta</taxon>
        <taxon>Spermatophyta</taxon>
        <taxon>Magnoliopsida</taxon>
        <taxon>eudicotyledons</taxon>
        <taxon>Gunneridae</taxon>
        <taxon>Pentapetalae</taxon>
        <taxon>rosids</taxon>
        <taxon>fabids</taxon>
        <taxon>Fabales</taxon>
        <taxon>Quillajaceae</taxon>
        <taxon>Quillaja</taxon>
    </lineage>
</organism>
<evidence type="ECO:0000313" key="2">
    <source>
        <dbReference type="EMBL" id="KAJ7969712.1"/>
    </source>
</evidence>
<dbReference type="KEGG" id="qsa:O6P43_008014"/>